<gene>
    <name evidence="1" type="ORF">ACFPPC_05920</name>
</gene>
<keyword evidence="2" id="KW-1185">Reference proteome</keyword>
<dbReference type="Proteomes" id="UP001596104">
    <property type="component" value="Unassembled WGS sequence"/>
</dbReference>
<dbReference type="EMBL" id="JBHSLV010000008">
    <property type="protein sequence ID" value="MFC5392177.1"/>
    <property type="molecule type" value="Genomic_DNA"/>
</dbReference>
<evidence type="ECO:0000313" key="1">
    <source>
        <dbReference type="EMBL" id="MFC5392177.1"/>
    </source>
</evidence>
<accession>A0ABW0H757</accession>
<name>A0ABW0H757_9HYPH</name>
<evidence type="ECO:0008006" key="3">
    <source>
        <dbReference type="Google" id="ProtNLM"/>
    </source>
</evidence>
<proteinExistence type="predicted"/>
<sequence length="288" mass="30868">MHHAASSLVSAAVPAVPTITPVSPPRALPADLLARIEKTVSGAGSAEFAVDPLLGHSLSAVTSFLTSVVKRSGAVIEDALYAALVRNRRFLVMQQVRIPITRAAEMYVQENGPGRVGELALASDGATVRVGHFDMIVIDQQRSVAMVIEIKRGSGITESKKRKATERDLACARLQLASYLRTLLGIKLKHYRCHVIDFYGRSGFRDELTVTREGLDNLFGVPVIPTIDAALSALEARMVARVPPMLQIAQERLADRTAEPVPRRAGRGALAMLSGRQAGPALALSPPA</sequence>
<evidence type="ECO:0000313" key="2">
    <source>
        <dbReference type="Proteomes" id="UP001596104"/>
    </source>
</evidence>
<dbReference type="RefSeq" id="WP_377006895.1">
    <property type="nucleotide sequence ID" value="NZ_JBHSLV010000008.1"/>
</dbReference>
<protein>
    <recommendedName>
        <fullName evidence="3">PD-(D/E)XK nuclease superfamily protein</fullName>
    </recommendedName>
</protein>
<comment type="caution">
    <text evidence="1">The sequence shown here is derived from an EMBL/GenBank/DDBJ whole genome shotgun (WGS) entry which is preliminary data.</text>
</comment>
<organism evidence="1 2">
    <name type="scientific">Bosea vestrisii</name>
    <dbReference type="NCBI Taxonomy" id="151416"/>
    <lineage>
        <taxon>Bacteria</taxon>
        <taxon>Pseudomonadati</taxon>
        <taxon>Pseudomonadota</taxon>
        <taxon>Alphaproteobacteria</taxon>
        <taxon>Hyphomicrobiales</taxon>
        <taxon>Boseaceae</taxon>
        <taxon>Bosea</taxon>
    </lineage>
</organism>
<reference evidence="2" key="1">
    <citation type="journal article" date="2019" name="Int. J. Syst. Evol. Microbiol.">
        <title>The Global Catalogue of Microorganisms (GCM) 10K type strain sequencing project: providing services to taxonomists for standard genome sequencing and annotation.</title>
        <authorList>
            <consortium name="The Broad Institute Genomics Platform"/>
            <consortium name="The Broad Institute Genome Sequencing Center for Infectious Disease"/>
            <person name="Wu L."/>
            <person name="Ma J."/>
        </authorList>
    </citation>
    <scope>NUCLEOTIDE SEQUENCE [LARGE SCALE GENOMIC DNA]</scope>
    <source>
        <strain evidence="2">CGMCC 1.16326</strain>
    </source>
</reference>